<dbReference type="AlphaFoldDB" id="A0A6P8EAJ5"/>
<evidence type="ECO:0000256" key="1">
    <source>
        <dbReference type="ARBA" id="ARBA00007626"/>
    </source>
</evidence>
<dbReference type="InterPro" id="IPR011990">
    <property type="entry name" value="TPR-like_helical_dom_sf"/>
</dbReference>
<sequence length="136" mass="15334">MKKLMILRQLRLCHHVIPMQILLPKHICLFFLDRNFGDAVTIHLAKEADRQFLNAVRCKCRTGGMSPYRDAISLIERMDRVGIDFNICSLSILINCLCQLKSEDLGFSVLGRILKLGFDPDLITSNTLVIGLCSSA</sequence>
<dbReference type="InterPro" id="IPR002885">
    <property type="entry name" value="PPR_rpt"/>
</dbReference>
<dbReference type="Proteomes" id="UP000515151">
    <property type="component" value="Chromosome 7"/>
</dbReference>
<reference evidence="3" key="1">
    <citation type="journal article" date="2020" name="Plant Biotechnol. J.">
        <title>The pomegranate (Punica granatum L.) draft genome dissects genetic divergence between soft- and hard-seeded cultivars.</title>
        <authorList>
            <person name="Luo X."/>
            <person name="Li H."/>
            <person name="Wu Z."/>
            <person name="Yao W."/>
            <person name="Zhao P."/>
            <person name="Cao D."/>
            <person name="Yu H."/>
            <person name="Li K."/>
            <person name="Poudel K."/>
            <person name="Zhao D."/>
            <person name="Zhang F."/>
            <person name="Xia X."/>
            <person name="Chen L."/>
            <person name="Wang Q."/>
            <person name="Jing D."/>
            <person name="Cao S."/>
        </authorList>
    </citation>
    <scope>NUCLEOTIDE SEQUENCE [LARGE SCALE GENOMIC DNA]</scope>
    <source>
        <strain evidence="3">cv. Tunisia</strain>
    </source>
</reference>
<dbReference type="RefSeq" id="XP_031407012.1">
    <property type="nucleotide sequence ID" value="XM_031551152.1"/>
</dbReference>
<dbReference type="Gene3D" id="1.25.40.10">
    <property type="entry name" value="Tetratricopeptide repeat domain"/>
    <property type="match status" value="1"/>
</dbReference>
<dbReference type="NCBIfam" id="TIGR00756">
    <property type="entry name" value="PPR"/>
    <property type="match status" value="1"/>
</dbReference>
<proteinExistence type="inferred from homology"/>
<reference evidence="4" key="2">
    <citation type="submission" date="2025-08" db="UniProtKB">
        <authorList>
            <consortium name="RefSeq"/>
        </authorList>
    </citation>
    <scope>IDENTIFICATION</scope>
    <source>
        <tissue evidence="4">Leaf</tissue>
    </source>
</reference>
<protein>
    <submittedName>
        <fullName evidence="4">Pentatricopeptide repeat-containing protein At1g63130, mitochondrial-like</fullName>
    </submittedName>
</protein>
<evidence type="ECO:0000313" key="3">
    <source>
        <dbReference type="Proteomes" id="UP000515151"/>
    </source>
</evidence>
<dbReference type="GeneID" id="116215437"/>
<accession>A0A6P8EAJ5</accession>
<name>A0A6P8EAJ5_PUNGR</name>
<organism evidence="3 4">
    <name type="scientific">Punica granatum</name>
    <name type="common">Pomegranate</name>
    <dbReference type="NCBI Taxonomy" id="22663"/>
    <lineage>
        <taxon>Eukaryota</taxon>
        <taxon>Viridiplantae</taxon>
        <taxon>Streptophyta</taxon>
        <taxon>Embryophyta</taxon>
        <taxon>Tracheophyta</taxon>
        <taxon>Spermatophyta</taxon>
        <taxon>Magnoliopsida</taxon>
        <taxon>eudicotyledons</taxon>
        <taxon>Gunneridae</taxon>
        <taxon>Pentapetalae</taxon>
        <taxon>rosids</taxon>
        <taxon>malvids</taxon>
        <taxon>Myrtales</taxon>
        <taxon>Lythraceae</taxon>
        <taxon>Punica</taxon>
    </lineage>
</organism>
<gene>
    <name evidence="4" type="primary">LOC116215437</name>
</gene>
<comment type="similarity">
    <text evidence="1">Belongs to the PPR family. P subfamily.</text>
</comment>
<keyword evidence="3" id="KW-1185">Reference proteome</keyword>
<evidence type="ECO:0000256" key="2">
    <source>
        <dbReference type="ARBA" id="ARBA00022737"/>
    </source>
</evidence>
<dbReference type="PANTHER" id="PTHR47941">
    <property type="entry name" value="PENTATRICOPEPTIDE REPEAT-CONTAINING PROTEIN 3, MITOCHONDRIAL"/>
    <property type="match status" value="1"/>
</dbReference>
<evidence type="ECO:0000313" key="4">
    <source>
        <dbReference type="RefSeq" id="XP_031407012.1"/>
    </source>
</evidence>
<dbReference type="OrthoDB" id="1934535at2759"/>
<keyword evidence="2" id="KW-0677">Repeat</keyword>